<comment type="caution">
    <text evidence="4">The sequence shown here is derived from an EMBL/GenBank/DDBJ whole genome shotgun (WGS) entry which is preliminary data.</text>
</comment>
<dbReference type="Gene3D" id="3.40.50.1110">
    <property type="entry name" value="SGNH hydrolase"/>
    <property type="match status" value="1"/>
</dbReference>
<dbReference type="PANTHER" id="PTHR43695">
    <property type="entry name" value="PUTATIVE (AFU_ORTHOLOGUE AFUA_2G17250)-RELATED"/>
    <property type="match status" value="1"/>
</dbReference>
<dbReference type="AlphaFoldDB" id="A0A078QIE4"/>
<organism evidence="4 5">
    <name type="scientific">Phocaeicola vulgatus str. 3775 SL</name>
    <name type="common">B</name>
    <name type="synonym">iv</name>
    <dbReference type="NCBI Taxonomy" id="1339350"/>
    <lineage>
        <taxon>Bacteria</taxon>
        <taxon>Pseudomonadati</taxon>
        <taxon>Bacteroidota</taxon>
        <taxon>Bacteroidia</taxon>
        <taxon>Bacteroidales</taxon>
        <taxon>Bacteroidaceae</taxon>
        <taxon>Phocaeicola</taxon>
    </lineage>
</organism>
<dbReference type="SUPFAM" id="SSF52266">
    <property type="entry name" value="SGNH hydrolase"/>
    <property type="match status" value="1"/>
</dbReference>
<comment type="similarity">
    <text evidence="1">Belongs to the 'GDSL' lipolytic enzyme family.</text>
</comment>
<dbReference type="GO" id="GO:0016788">
    <property type="term" value="F:hydrolase activity, acting on ester bonds"/>
    <property type="evidence" value="ECO:0007669"/>
    <property type="project" value="UniProtKB-ARBA"/>
</dbReference>
<proteinExistence type="inferred from homology"/>
<keyword evidence="2" id="KW-0378">Hydrolase</keyword>
<dbReference type="PANTHER" id="PTHR43695:SF1">
    <property type="entry name" value="RHAMNOGALACTURONAN ACETYLESTERASE"/>
    <property type="match status" value="1"/>
</dbReference>
<name>A0A078QIE4_PHOVU</name>
<sequence>MKLKVLLVLCALLLLSAFIAERKDPITIFMIGDSTMANKSLKNGNIERGWGQMLPGYFTEEVVVDNHAMNGRSSLSFINEGRWDIVLSKIHKGDYVFI</sequence>
<feature type="signal peptide" evidence="3">
    <location>
        <begin position="1"/>
        <end position="22"/>
    </location>
</feature>
<evidence type="ECO:0000256" key="3">
    <source>
        <dbReference type="SAM" id="SignalP"/>
    </source>
</evidence>
<dbReference type="InterPro" id="IPR036514">
    <property type="entry name" value="SGNH_hydro_sf"/>
</dbReference>
<gene>
    <name evidence="4" type="ORF">M097_5032</name>
</gene>
<dbReference type="Proteomes" id="UP000028134">
    <property type="component" value="Unassembled WGS sequence"/>
</dbReference>
<evidence type="ECO:0000313" key="5">
    <source>
        <dbReference type="Proteomes" id="UP000028134"/>
    </source>
</evidence>
<keyword evidence="3" id="KW-0732">Signal</keyword>
<protein>
    <submittedName>
        <fullName evidence="4">Lipolytic enzyme, G-D-S-L domain protein</fullName>
    </submittedName>
</protein>
<dbReference type="EMBL" id="JNHI01000126">
    <property type="protein sequence ID" value="KDS23064.1"/>
    <property type="molecule type" value="Genomic_DNA"/>
</dbReference>
<evidence type="ECO:0000256" key="2">
    <source>
        <dbReference type="ARBA" id="ARBA00022801"/>
    </source>
</evidence>
<dbReference type="PATRIC" id="fig|1339350.3.peg.4744"/>
<dbReference type="InterPro" id="IPR037459">
    <property type="entry name" value="RhgT-like"/>
</dbReference>
<evidence type="ECO:0000256" key="1">
    <source>
        <dbReference type="ARBA" id="ARBA00008668"/>
    </source>
</evidence>
<evidence type="ECO:0000313" key="4">
    <source>
        <dbReference type="EMBL" id="KDS23064.1"/>
    </source>
</evidence>
<feature type="chain" id="PRO_5001743655" evidence="3">
    <location>
        <begin position="23"/>
        <end position="98"/>
    </location>
</feature>
<accession>A0A078QIE4</accession>
<reference evidence="4 5" key="1">
    <citation type="submission" date="2014-04" db="EMBL/GenBank/DDBJ databases">
        <authorList>
            <person name="Sears C."/>
            <person name="Carroll K."/>
            <person name="Sack B.R."/>
            <person name="Qadri F."/>
            <person name="Myers L.L."/>
            <person name="Chung G.-T."/>
            <person name="Escheverria P."/>
            <person name="Fraser C.M."/>
            <person name="Sadzewicz L."/>
            <person name="Shefchek K.A."/>
            <person name="Tallon L."/>
            <person name="Das S.P."/>
            <person name="Daugherty S."/>
            <person name="Mongodin E.F."/>
        </authorList>
    </citation>
    <scope>NUCLEOTIDE SEQUENCE [LARGE SCALE GENOMIC DNA]</scope>
    <source>
        <strain evidence="5">3775 SL(B) 10 (iv)</strain>
    </source>
</reference>